<proteinExistence type="predicted"/>
<reference evidence="1 2" key="1">
    <citation type="submission" date="2015-09" db="EMBL/GenBank/DDBJ databases">
        <title>Spore heat resistance.</title>
        <authorList>
            <person name="Boekhorst J."/>
            <person name="Berendsen E.M."/>
            <person name="Wells-Bennik M.H."/>
            <person name="Kuipers O.P."/>
        </authorList>
    </citation>
    <scope>NUCLEOTIDE SEQUENCE [LARGE SCALE GENOMIC DNA]</scope>
    <source>
        <strain evidence="1 2">B4122</strain>
    </source>
</reference>
<comment type="caution">
    <text evidence="1">The sequence shown here is derived from an EMBL/GenBank/DDBJ whole genome shotgun (WGS) entry which is preliminary data.</text>
</comment>
<protein>
    <submittedName>
        <fullName evidence="1">Uncharacterized protein</fullName>
    </submittedName>
</protein>
<sequence length="58" mass="6352">MYIGNAHENPPPGGGFFCKGNGWAAGNPVVFVFGKNIKNKTDFTHFKPAEQQIMTQPD</sequence>
<dbReference type="AlphaFoldDB" id="A0AAP1DW82"/>
<accession>A0AAP1DW82</accession>
<dbReference type="Proteomes" id="UP000076442">
    <property type="component" value="Unassembled WGS sequence"/>
</dbReference>
<evidence type="ECO:0000313" key="1">
    <source>
        <dbReference type="EMBL" id="KZD86584.1"/>
    </source>
</evidence>
<evidence type="ECO:0000313" key="2">
    <source>
        <dbReference type="Proteomes" id="UP000076442"/>
    </source>
</evidence>
<dbReference type="EMBL" id="LJZV01000036">
    <property type="protein sequence ID" value="KZD86584.1"/>
    <property type="molecule type" value="Genomic_DNA"/>
</dbReference>
<organism evidence="1 2">
    <name type="scientific">Bacillus subtilis</name>
    <dbReference type="NCBI Taxonomy" id="1423"/>
    <lineage>
        <taxon>Bacteria</taxon>
        <taxon>Bacillati</taxon>
        <taxon>Bacillota</taxon>
        <taxon>Bacilli</taxon>
        <taxon>Bacillales</taxon>
        <taxon>Bacillaceae</taxon>
        <taxon>Bacillus</taxon>
    </lineage>
</organism>
<gene>
    <name evidence="1" type="ORF">B4122_4826</name>
</gene>
<name>A0AAP1DW82_BACIU</name>